<dbReference type="AlphaFoldDB" id="A0AAD4IVD9"/>
<name>A0AAD4IVD9_PERFH</name>
<reference evidence="1 2" key="1">
    <citation type="journal article" date="2021" name="Nat. Commun.">
        <title>Incipient diploidization of the medicinal plant Perilla within 10,000 years.</title>
        <authorList>
            <person name="Zhang Y."/>
            <person name="Shen Q."/>
            <person name="Leng L."/>
            <person name="Zhang D."/>
            <person name="Chen S."/>
            <person name="Shi Y."/>
            <person name="Ning Z."/>
            <person name="Chen S."/>
        </authorList>
    </citation>
    <scope>NUCLEOTIDE SEQUENCE [LARGE SCALE GENOMIC DNA]</scope>
    <source>
        <strain evidence="2">cv. PC099</strain>
    </source>
</reference>
<dbReference type="Proteomes" id="UP001190926">
    <property type="component" value="Unassembled WGS sequence"/>
</dbReference>
<accession>A0AAD4IVD9</accession>
<sequence>MHEGKWTSQEAEQRYDMMNVQRTIQIFQSGSADERSILRQSHPPHRGHHVGVGPTLPSFWLTFGEETSSSTGASTTSTVEDRARIRSSFIDCE</sequence>
<dbReference type="EMBL" id="SDAM02001444">
    <property type="protein sequence ID" value="KAH6822209.1"/>
    <property type="molecule type" value="Genomic_DNA"/>
</dbReference>
<proteinExistence type="predicted"/>
<gene>
    <name evidence="1" type="ORF">C2S53_001884</name>
</gene>
<evidence type="ECO:0000313" key="2">
    <source>
        <dbReference type="Proteomes" id="UP001190926"/>
    </source>
</evidence>
<protein>
    <submittedName>
        <fullName evidence="1">Uncharacterized protein</fullName>
    </submittedName>
</protein>
<evidence type="ECO:0000313" key="1">
    <source>
        <dbReference type="EMBL" id="KAH6822209.1"/>
    </source>
</evidence>
<organism evidence="1 2">
    <name type="scientific">Perilla frutescens var. hirtella</name>
    <name type="common">Perilla citriodora</name>
    <name type="synonym">Perilla setoyensis</name>
    <dbReference type="NCBI Taxonomy" id="608512"/>
    <lineage>
        <taxon>Eukaryota</taxon>
        <taxon>Viridiplantae</taxon>
        <taxon>Streptophyta</taxon>
        <taxon>Embryophyta</taxon>
        <taxon>Tracheophyta</taxon>
        <taxon>Spermatophyta</taxon>
        <taxon>Magnoliopsida</taxon>
        <taxon>eudicotyledons</taxon>
        <taxon>Gunneridae</taxon>
        <taxon>Pentapetalae</taxon>
        <taxon>asterids</taxon>
        <taxon>lamiids</taxon>
        <taxon>Lamiales</taxon>
        <taxon>Lamiaceae</taxon>
        <taxon>Nepetoideae</taxon>
        <taxon>Elsholtzieae</taxon>
        <taxon>Perilla</taxon>
    </lineage>
</organism>
<comment type="caution">
    <text evidence="1">The sequence shown here is derived from an EMBL/GenBank/DDBJ whole genome shotgun (WGS) entry which is preliminary data.</text>
</comment>
<keyword evidence="2" id="KW-1185">Reference proteome</keyword>